<keyword evidence="6" id="KW-0963">Cytoplasm</keyword>
<evidence type="ECO:0000256" key="22">
    <source>
        <dbReference type="ARBA" id="ARBA00047899"/>
    </source>
</evidence>
<dbReference type="VEuPathDB" id="PlasmoDB:PY17X_0617900"/>
<keyword evidence="16" id="KW-0106">Calcium</keyword>
<dbReference type="GO" id="GO:2000147">
    <property type="term" value="P:positive regulation of cell motility"/>
    <property type="evidence" value="ECO:0007669"/>
    <property type="project" value="UniProtKB-ARBA"/>
</dbReference>
<dbReference type="InterPro" id="IPR018247">
    <property type="entry name" value="EF_Hand_1_Ca_BS"/>
</dbReference>
<dbReference type="InterPro" id="IPR011992">
    <property type="entry name" value="EF-hand-dom_pair"/>
</dbReference>
<dbReference type="GO" id="GO:0106310">
    <property type="term" value="F:protein serine kinase activity"/>
    <property type="evidence" value="ECO:0007669"/>
    <property type="project" value="RHEA"/>
</dbReference>
<comment type="catalytic activity">
    <reaction evidence="22">
        <text>L-threonyl-[protein] + ATP = O-phospho-L-threonyl-[protein] + ADP + H(+)</text>
        <dbReference type="Rhea" id="RHEA:46608"/>
        <dbReference type="Rhea" id="RHEA-COMP:11060"/>
        <dbReference type="Rhea" id="RHEA-COMP:11605"/>
        <dbReference type="ChEBI" id="CHEBI:15378"/>
        <dbReference type="ChEBI" id="CHEBI:30013"/>
        <dbReference type="ChEBI" id="CHEBI:30616"/>
        <dbReference type="ChEBI" id="CHEBI:61977"/>
        <dbReference type="ChEBI" id="CHEBI:456216"/>
        <dbReference type="EC" id="2.7.11.1"/>
    </reaction>
</comment>
<evidence type="ECO:0000256" key="26">
    <source>
        <dbReference type="PROSITE-ProRule" id="PRU10141"/>
    </source>
</evidence>
<evidence type="ECO:0000259" key="28">
    <source>
        <dbReference type="PROSITE" id="PS50011"/>
    </source>
</evidence>
<comment type="similarity">
    <text evidence="21">Belongs to the protein kinase superfamily. Ser/Thr protein kinase family. CDPK subfamily.</text>
</comment>
<protein>
    <recommendedName>
        <fullName evidence="25">Calcium-dependent protein kinase 4</fullName>
        <ecNumber evidence="4">2.7.11.1</ecNumber>
    </recommendedName>
</protein>
<evidence type="ECO:0000256" key="6">
    <source>
        <dbReference type="ARBA" id="ARBA00022490"/>
    </source>
</evidence>
<dbReference type="VEuPathDB" id="PlasmoDB:PY03298"/>
<keyword evidence="17 26" id="KW-0067">ATP-binding</keyword>
<keyword evidence="5" id="KW-0217">Developmental protein</keyword>
<evidence type="ECO:0000256" key="15">
    <source>
        <dbReference type="ARBA" id="ARBA00022782"/>
    </source>
</evidence>
<dbReference type="FunFam" id="1.10.510.10:FF:000568">
    <property type="entry name" value="Calmodulin-domain protein kinase 1"/>
    <property type="match status" value="1"/>
</dbReference>
<sequence length="670" mass="76715">MGQEMSTQSDIQNEDQKGNKRNLKGTQGKNGLKERSTSISKEIVKNSFNNSKLRPGMFIQNSNVVFNEQYKGIKILGKGSFGEVILSKDKHTGHEYAIKVISKKHVKRKTDKQSLLREVELLKMLDHINIMKLYEFFEDNNYYYLVSDVYSGGELFDEIISRKRFYEVDAARIIKQVLSGITYMHKNNVVHRDLKPENILLETKNKEDMIIKIIDFGLSTHFEYSKKMKDKIGTAYYIAPDVLHGTYDEKCDIWSCGVILYILLSGCPPFNGSNEYDILKKVETGKYTFDLPQFKKISDKAKDLIKKMLMYTSAVRISARDALEHEWIRLMTSKDNVNIDIPSLELSITNIKQFQSTQKLAQAALLYMGSKLTTIDETKELTKIFKKMDKNGDGQLDRNELIIGYKELLKLKGDDTTDLDNAAIEVEVDQILSSIDLDQNGYIEYSEFLTVAIVHKCCENISKRCIRTWIRLMTSKDNVNIDIPSLELSITNIKQFQSTQKLAQAALLYMGSKLTTIDETKELTKIFKKMDKNGDGQLDRNELIIGYKELLKLKGDDTTDLDNAAIEVEVDQILSSIDLDQNGYIEYSEFLTVAIDRKLLLSTERLEKAFKLFDKDGSGKISANELAQLFGLGDVSSDCWKTVLKEVDQNNDGEIDFKEFRDMLIKLCNY</sequence>
<evidence type="ECO:0000256" key="24">
    <source>
        <dbReference type="ARBA" id="ARBA00063466"/>
    </source>
</evidence>
<evidence type="ECO:0000256" key="20">
    <source>
        <dbReference type="ARBA" id="ARBA00023288"/>
    </source>
</evidence>
<proteinExistence type="inferred from homology"/>
<dbReference type="SUPFAM" id="SSF47473">
    <property type="entry name" value="EF-hand"/>
    <property type="match status" value="2"/>
</dbReference>
<dbReference type="InterPro" id="IPR000719">
    <property type="entry name" value="Prot_kinase_dom"/>
</dbReference>
<evidence type="ECO:0000256" key="7">
    <source>
        <dbReference type="ARBA" id="ARBA00022527"/>
    </source>
</evidence>
<accession>A0A077Y5Y0</accession>
<evidence type="ECO:0000256" key="3">
    <source>
        <dbReference type="ARBA" id="ARBA00004635"/>
    </source>
</evidence>
<dbReference type="Proteomes" id="UP000072904">
    <property type="component" value="Chromosome 6"/>
</dbReference>
<evidence type="ECO:0000256" key="25">
    <source>
        <dbReference type="ARBA" id="ARBA00068069"/>
    </source>
</evidence>
<dbReference type="PROSITE" id="PS00018">
    <property type="entry name" value="EF_HAND_1"/>
    <property type="match status" value="6"/>
</dbReference>
<evidence type="ECO:0000256" key="13">
    <source>
        <dbReference type="ARBA" id="ARBA00022741"/>
    </source>
</evidence>
<dbReference type="InterPro" id="IPR011009">
    <property type="entry name" value="Kinase-like_dom_sf"/>
</dbReference>
<dbReference type="CDD" id="cd05117">
    <property type="entry name" value="STKc_CAMK"/>
    <property type="match status" value="1"/>
</dbReference>
<comment type="catalytic activity">
    <reaction evidence="23">
        <text>L-seryl-[protein] + ATP = O-phospho-L-seryl-[protein] + ADP + H(+)</text>
        <dbReference type="Rhea" id="RHEA:17989"/>
        <dbReference type="Rhea" id="RHEA-COMP:9863"/>
        <dbReference type="Rhea" id="RHEA-COMP:11604"/>
        <dbReference type="ChEBI" id="CHEBI:15378"/>
        <dbReference type="ChEBI" id="CHEBI:29999"/>
        <dbReference type="ChEBI" id="CHEBI:30616"/>
        <dbReference type="ChEBI" id="CHEBI:83421"/>
        <dbReference type="ChEBI" id="CHEBI:456216"/>
        <dbReference type="EC" id="2.7.11.1"/>
    </reaction>
</comment>
<evidence type="ECO:0000256" key="27">
    <source>
        <dbReference type="SAM" id="MobiDB-lite"/>
    </source>
</evidence>
<keyword evidence="18" id="KW-0460">Magnesium</keyword>
<feature type="domain" description="EF-hand" evidence="29">
    <location>
        <begin position="640"/>
        <end position="670"/>
    </location>
</feature>
<dbReference type="PROSITE" id="PS50222">
    <property type="entry name" value="EF_HAND_2"/>
    <property type="match status" value="6"/>
</dbReference>
<evidence type="ECO:0000256" key="4">
    <source>
        <dbReference type="ARBA" id="ARBA00012513"/>
    </source>
</evidence>
<dbReference type="InterPro" id="IPR017441">
    <property type="entry name" value="Protein_kinase_ATP_BS"/>
</dbReference>
<keyword evidence="9 30" id="KW-0808">Transferase</keyword>
<feature type="binding site" evidence="26">
    <location>
        <position position="99"/>
    </location>
    <ligand>
        <name>ATP</name>
        <dbReference type="ChEBI" id="CHEBI:30616"/>
    </ligand>
</feature>
<evidence type="ECO:0000256" key="21">
    <source>
        <dbReference type="ARBA" id="ARBA00024334"/>
    </source>
</evidence>
<keyword evidence="10" id="KW-0519">Myristate</keyword>
<keyword evidence="15" id="KW-0221">Differentiation</keyword>
<keyword evidence="20" id="KW-0449">Lipoprotein</keyword>
<keyword evidence="12" id="KW-0677">Repeat</keyword>
<evidence type="ECO:0000256" key="12">
    <source>
        <dbReference type="ARBA" id="ARBA00022737"/>
    </source>
</evidence>
<dbReference type="Gene3D" id="1.10.238.10">
    <property type="entry name" value="EF-hand"/>
    <property type="match status" value="3"/>
</dbReference>
<evidence type="ECO:0000313" key="31">
    <source>
        <dbReference type="Proteomes" id="UP000072904"/>
    </source>
</evidence>
<keyword evidence="11" id="KW-0479">Metal-binding</keyword>
<dbReference type="SMART" id="SM00220">
    <property type="entry name" value="S_TKc"/>
    <property type="match status" value="1"/>
</dbReference>
<keyword evidence="19" id="KW-0472">Membrane</keyword>
<feature type="domain" description="EF-hand" evidence="29">
    <location>
        <begin position="565"/>
        <end position="600"/>
    </location>
</feature>
<reference evidence="30 31" key="1">
    <citation type="journal article" date="2014" name="BMC Biol.">
        <title>A comprehensive evaluation of rodent malaria parasite genomes and gene expression.</title>
        <authorList>
            <person name="Otto T.D."/>
            <person name="Bohme U."/>
            <person name="Jackson A.P."/>
            <person name="Hunt M."/>
            <person name="Franke-Fayard B."/>
            <person name="Hoeijmakers W.A."/>
            <person name="Religa A.A."/>
            <person name="Robertson L."/>
            <person name="Sanders M."/>
            <person name="Ogun S.A."/>
            <person name="Cunningham D."/>
            <person name="Erhart A."/>
            <person name="Billker O."/>
            <person name="Khan S.M."/>
            <person name="Stunnenberg H.G."/>
            <person name="Langhorne J."/>
            <person name="Holder A.A."/>
            <person name="Waters A.P."/>
            <person name="Newbold C.I."/>
            <person name="Pain A."/>
            <person name="Berriman M."/>
            <person name="Janse C.J."/>
        </authorList>
    </citation>
    <scope>NUCLEOTIDE SEQUENCE [LARGE SCALE GENOMIC DNA]</scope>
    <source>
        <strain evidence="30 31">YM</strain>
    </source>
</reference>
<evidence type="ECO:0000256" key="23">
    <source>
        <dbReference type="ARBA" id="ARBA00048679"/>
    </source>
</evidence>
<evidence type="ECO:0000256" key="11">
    <source>
        <dbReference type="ARBA" id="ARBA00022723"/>
    </source>
</evidence>
<dbReference type="PROSITE" id="PS00107">
    <property type="entry name" value="PROTEIN_KINASE_ATP"/>
    <property type="match status" value="1"/>
</dbReference>
<keyword evidence="13 26" id="KW-0547">Nucleotide-binding</keyword>
<evidence type="ECO:0000256" key="16">
    <source>
        <dbReference type="ARBA" id="ARBA00022837"/>
    </source>
</evidence>
<dbReference type="Gene3D" id="1.10.510.10">
    <property type="entry name" value="Transferase(Phosphotransferase) domain 1"/>
    <property type="match status" value="1"/>
</dbReference>
<evidence type="ECO:0000259" key="29">
    <source>
        <dbReference type="PROSITE" id="PS50222"/>
    </source>
</evidence>
<feature type="domain" description="EF-hand" evidence="29">
    <location>
        <begin position="423"/>
        <end position="458"/>
    </location>
</feature>
<evidence type="ECO:0000256" key="5">
    <source>
        <dbReference type="ARBA" id="ARBA00022473"/>
    </source>
</evidence>
<dbReference type="GO" id="GO:0016020">
    <property type="term" value="C:membrane"/>
    <property type="evidence" value="ECO:0007669"/>
    <property type="project" value="UniProtKB-SubCell"/>
</dbReference>
<comment type="cofactor">
    <cofactor evidence="1">
        <name>Mg(2+)</name>
        <dbReference type="ChEBI" id="CHEBI:18420"/>
    </cofactor>
</comment>
<evidence type="ECO:0000256" key="2">
    <source>
        <dbReference type="ARBA" id="ARBA00004496"/>
    </source>
</evidence>
<dbReference type="GO" id="GO:0030154">
    <property type="term" value="P:cell differentiation"/>
    <property type="evidence" value="ECO:0007669"/>
    <property type="project" value="UniProtKB-KW"/>
</dbReference>
<evidence type="ECO:0000313" key="30">
    <source>
        <dbReference type="EMBL" id="CDU17030.1"/>
    </source>
</evidence>
<dbReference type="PROSITE" id="PS00108">
    <property type="entry name" value="PROTEIN_KINASE_ST"/>
    <property type="match status" value="1"/>
</dbReference>
<feature type="domain" description="Protein kinase" evidence="28">
    <location>
        <begin position="70"/>
        <end position="328"/>
    </location>
</feature>
<dbReference type="FunFam" id="1.10.238.10:FF:000174">
    <property type="entry name" value="Calcium-dependent protein kinase 4"/>
    <property type="match status" value="2"/>
</dbReference>
<dbReference type="InterPro" id="IPR008271">
    <property type="entry name" value="Ser/Thr_kinase_AS"/>
</dbReference>
<dbReference type="VEuPathDB" id="PlasmoDB:PYYM_0617000"/>
<evidence type="ECO:0000256" key="9">
    <source>
        <dbReference type="ARBA" id="ARBA00022679"/>
    </source>
</evidence>
<feature type="domain" description="EF-hand" evidence="29">
    <location>
        <begin position="376"/>
        <end position="411"/>
    </location>
</feature>
<feature type="compositionally biased region" description="Polar residues" evidence="27">
    <location>
        <begin position="1"/>
        <end position="11"/>
    </location>
</feature>
<evidence type="ECO:0000256" key="19">
    <source>
        <dbReference type="ARBA" id="ARBA00023136"/>
    </source>
</evidence>
<evidence type="ECO:0000256" key="14">
    <source>
        <dbReference type="ARBA" id="ARBA00022777"/>
    </source>
</evidence>
<name>A0A077Y5Y0_PLAYE</name>
<dbReference type="PANTHER" id="PTHR24349">
    <property type="entry name" value="SERINE/THREONINE-PROTEIN KINASE"/>
    <property type="match status" value="1"/>
</dbReference>
<dbReference type="GO" id="GO:0005509">
    <property type="term" value="F:calcium ion binding"/>
    <property type="evidence" value="ECO:0007669"/>
    <property type="project" value="InterPro"/>
</dbReference>
<keyword evidence="7" id="KW-0723">Serine/threonine-protein kinase</keyword>
<feature type="domain" description="EF-hand" evidence="29">
    <location>
        <begin position="518"/>
        <end position="553"/>
    </location>
</feature>
<dbReference type="EMBL" id="LK934634">
    <property type="protein sequence ID" value="CDU17030.1"/>
    <property type="molecule type" value="Genomic_DNA"/>
</dbReference>
<dbReference type="EC" id="2.7.11.1" evidence="4"/>
<dbReference type="SUPFAM" id="SSF56112">
    <property type="entry name" value="Protein kinase-like (PK-like)"/>
    <property type="match status" value="1"/>
</dbReference>
<dbReference type="Pfam" id="PF13499">
    <property type="entry name" value="EF-hand_7"/>
    <property type="match status" value="3"/>
</dbReference>
<comment type="subunit">
    <text evidence="24">May interact with the pre-replication MCM complex prior male gametogenesis activation.</text>
</comment>
<dbReference type="VEuPathDB" id="PlasmoDB:Py17XNL_000600727"/>
<gene>
    <name evidence="30" type="ORF">PYYM_0617000</name>
</gene>
<dbReference type="GO" id="GO:0005524">
    <property type="term" value="F:ATP binding"/>
    <property type="evidence" value="ECO:0007669"/>
    <property type="project" value="UniProtKB-UniRule"/>
</dbReference>
<evidence type="ECO:0000256" key="18">
    <source>
        <dbReference type="ARBA" id="ARBA00022842"/>
    </source>
</evidence>
<dbReference type="GO" id="GO:0004674">
    <property type="term" value="F:protein serine/threonine kinase activity"/>
    <property type="evidence" value="ECO:0007669"/>
    <property type="project" value="UniProtKB-KW"/>
</dbReference>
<dbReference type="FunFam" id="3.30.200.20:FF:000315">
    <property type="entry name" value="Calcium-dependent protein kinase 3"/>
    <property type="match status" value="1"/>
</dbReference>
<feature type="domain" description="EF-hand" evidence="29">
    <location>
        <begin position="601"/>
        <end position="636"/>
    </location>
</feature>
<feature type="region of interest" description="Disordered" evidence="27">
    <location>
        <begin position="1"/>
        <end position="36"/>
    </location>
</feature>
<dbReference type="SMART" id="SM00054">
    <property type="entry name" value="EFh"/>
    <property type="match status" value="6"/>
</dbReference>
<dbReference type="InterPro" id="IPR002048">
    <property type="entry name" value="EF_hand_dom"/>
</dbReference>
<dbReference type="GO" id="GO:0005737">
    <property type="term" value="C:cytoplasm"/>
    <property type="evidence" value="ECO:0007669"/>
    <property type="project" value="UniProtKB-SubCell"/>
</dbReference>
<dbReference type="Pfam" id="PF00069">
    <property type="entry name" value="Pkinase"/>
    <property type="match status" value="1"/>
</dbReference>
<evidence type="ECO:0000256" key="17">
    <source>
        <dbReference type="ARBA" id="ARBA00022840"/>
    </source>
</evidence>
<evidence type="ECO:0000256" key="1">
    <source>
        <dbReference type="ARBA" id="ARBA00001946"/>
    </source>
</evidence>
<evidence type="ECO:0000256" key="10">
    <source>
        <dbReference type="ARBA" id="ARBA00022707"/>
    </source>
</evidence>
<keyword evidence="14 30" id="KW-0418">Kinase</keyword>
<dbReference type="AlphaFoldDB" id="A0A077Y5Y0"/>
<comment type="subcellular location">
    <subcellularLocation>
        <location evidence="2">Cytoplasm</location>
    </subcellularLocation>
    <subcellularLocation>
        <location evidence="3">Membrane</location>
        <topology evidence="3">Lipid-anchor</topology>
    </subcellularLocation>
</comment>
<organism evidence="30 31">
    <name type="scientific">Plasmodium yoelii</name>
    <dbReference type="NCBI Taxonomy" id="5861"/>
    <lineage>
        <taxon>Eukaryota</taxon>
        <taxon>Sar</taxon>
        <taxon>Alveolata</taxon>
        <taxon>Apicomplexa</taxon>
        <taxon>Aconoidasida</taxon>
        <taxon>Haemosporida</taxon>
        <taxon>Plasmodiidae</taxon>
        <taxon>Plasmodium</taxon>
        <taxon>Plasmodium (Vinckeia)</taxon>
    </lineage>
</organism>
<dbReference type="Gene3D" id="3.30.200.20">
    <property type="entry name" value="Phosphorylase Kinase, domain 1"/>
    <property type="match status" value="1"/>
</dbReference>
<keyword evidence="8" id="KW-0597">Phosphoprotein</keyword>
<dbReference type="InterPro" id="IPR050205">
    <property type="entry name" value="CDPK_Ser/Thr_kinases"/>
</dbReference>
<dbReference type="PROSITE" id="PS50011">
    <property type="entry name" value="PROTEIN_KINASE_DOM"/>
    <property type="match status" value="1"/>
</dbReference>
<evidence type="ECO:0000256" key="8">
    <source>
        <dbReference type="ARBA" id="ARBA00022553"/>
    </source>
</evidence>